<accession>A0A370H8S7</accession>
<dbReference type="Proteomes" id="UP000255355">
    <property type="component" value="Unassembled WGS sequence"/>
</dbReference>
<reference evidence="1 2" key="1">
    <citation type="submission" date="2018-07" db="EMBL/GenBank/DDBJ databases">
        <title>Genomic Encyclopedia of Type Strains, Phase IV (KMG-IV): sequencing the most valuable type-strain genomes for metagenomic binning, comparative biology and taxonomic classification.</title>
        <authorList>
            <person name="Goeker M."/>
        </authorList>
    </citation>
    <scope>NUCLEOTIDE SEQUENCE [LARGE SCALE GENOMIC DNA]</scope>
    <source>
        <strain evidence="1 2">DSM 44952</strain>
    </source>
</reference>
<dbReference type="AlphaFoldDB" id="A0A370H8S7"/>
<keyword evidence="2" id="KW-1185">Reference proteome</keyword>
<dbReference type="CDD" id="cd00093">
    <property type="entry name" value="HTH_XRE"/>
    <property type="match status" value="1"/>
</dbReference>
<dbReference type="GO" id="GO:0003677">
    <property type="term" value="F:DNA binding"/>
    <property type="evidence" value="ECO:0007669"/>
    <property type="project" value="InterPro"/>
</dbReference>
<proteinExistence type="predicted"/>
<dbReference type="STRING" id="1210089.GCA_001613165_02567"/>
<dbReference type="InterPro" id="IPR010982">
    <property type="entry name" value="Lambda_DNA-bd_dom_sf"/>
</dbReference>
<dbReference type="InterPro" id="IPR001387">
    <property type="entry name" value="Cro/C1-type_HTH"/>
</dbReference>
<name>A0A370H8S7_9NOCA</name>
<evidence type="ECO:0000313" key="2">
    <source>
        <dbReference type="Proteomes" id="UP000255355"/>
    </source>
</evidence>
<dbReference type="RefSeq" id="WP_068018632.1">
    <property type="nucleotide sequence ID" value="NZ_QQAZ01000005.1"/>
</dbReference>
<evidence type="ECO:0000313" key="1">
    <source>
        <dbReference type="EMBL" id="RDI50741.1"/>
    </source>
</evidence>
<dbReference type="Gene3D" id="1.10.260.40">
    <property type="entry name" value="lambda repressor-like DNA-binding domains"/>
    <property type="match status" value="1"/>
</dbReference>
<sequence>MTRPRRNRSESGRPEVGQRIELRRLQFGLSRRVVANLVGRSEEWLRLVESGRLRLDSVEVITRLADVLRIDDFRDLIDRPVRGGRSAAWNAGDLFDDLRSEMLDHPAIGVTRAAANGIGERPVSMPGTADALAGCERIWRQSRHRYSELAQRLPRLLAAARQTYWRSAGAEGADPLLRAYHLTREVLSGIGAHDLAWLAADRAMVVASYSDDPPVLAASAWQLSDALLRLDRPGAGRDYALAAVARLAPGRSDVDVLRGALQLLAATAAAAIPDPAEAERLLDAATGTSVRLGAVHCVRGIGFGPTEIGLARMEIALARNDVDAVLGAAAETEPADDCPVGRRARYHTMAAAAFAGRNDDMGAAFELAKAADAAEEDLRYDLDAHRTLRQLLQHDNGLLRRDLTRLAALVGQDGRPGD</sequence>
<gene>
    <name evidence="1" type="ORF">DFR68_105218</name>
</gene>
<dbReference type="Pfam" id="PF13560">
    <property type="entry name" value="HTH_31"/>
    <property type="match status" value="1"/>
</dbReference>
<dbReference type="EMBL" id="QQAZ01000005">
    <property type="protein sequence ID" value="RDI50741.1"/>
    <property type="molecule type" value="Genomic_DNA"/>
</dbReference>
<dbReference type="SUPFAM" id="SSF47413">
    <property type="entry name" value="lambda repressor-like DNA-binding domains"/>
    <property type="match status" value="1"/>
</dbReference>
<organism evidence="1 2">
    <name type="scientific">Nocardia mexicana</name>
    <dbReference type="NCBI Taxonomy" id="279262"/>
    <lineage>
        <taxon>Bacteria</taxon>
        <taxon>Bacillati</taxon>
        <taxon>Actinomycetota</taxon>
        <taxon>Actinomycetes</taxon>
        <taxon>Mycobacteriales</taxon>
        <taxon>Nocardiaceae</taxon>
        <taxon>Nocardia</taxon>
    </lineage>
</organism>
<protein>
    <submittedName>
        <fullName evidence="1">Helix-turn-helix protein</fullName>
    </submittedName>
</protein>
<comment type="caution">
    <text evidence="1">The sequence shown here is derived from an EMBL/GenBank/DDBJ whole genome shotgun (WGS) entry which is preliminary data.</text>
</comment>